<comment type="caution">
    <text evidence="1">The sequence shown here is derived from an EMBL/GenBank/DDBJ whole genome shotgun (WGS) entry which is preliminary data.</text>
</comment>
<organism evidence="1 2">
    <name type="scientific">Caerostris darwini</name>
    <dbReference type="NCBI Taxonomy" id="1538125"/>
    <lineage>
        <taxon>Eukaryota</taxon>
        <taxon>Metazoa</taxon>
        <taxon>Ecdysozoa</taxon>
        <taxon>Arthropoda</taxon>
        <taxon>Chelicerata</taxon>
        <taxon>Arachnida</taxon>
        <taxon>Araneae</taxon>
        <taxon>Araneomorphae</taxon>
        <taxon>Entelegynae</taxon>
        <taxon>Araneoidea</taxon>
        <taxon>Araneidae</taxon>
        <taxon>Caerostris</taxon>
    </lineage>
</organism>
<keyword evidence="2" id="KW-1185">Reference proteome</keyword>
<proteinExistence type="predicted"/>
<protein>
    <submittedName>
        <fullName evidence="1">Uncharacterized protein</fullName>
    </submittedName>
</protein>
<dbReference type="EMBL" id="BPLQ01003787">
    <property type="protein sequence ID" value="GIY03253.1"/>
    <property type="molecule type" value="Genomic_DNA"/>
</dbReference>
<accession>A0AAV4Q0R9</accession>
<evidence type="ECO:0000313" key="1">
    <source>
        <dbReference type="EMBL" id="GIY03253.1"/>
    </source>
</evidence>
<dbReference type="AlphaFoldDB" id="A0AAV4Q0R9"/>
<reference evidence="1 2" key="1">
    <citation type="submission" date="2021-06" db="EMBL/GenBank/DDBJ databases">
        <title>Caerostris darwini draft genome.</title>
        <authorList>
            <person name="Kono N."/>
            <person name="Arakawa K."/>
        </authorList>
    </citation>
    <scope>NUCLEOTIDE SEQUENCE [LARGE SCALE GENOMIC DNA]</scope>
</reference>
<name>A0AAV4Q0R9_9ARAC</name>
<sequence length="80" mass="9064">MLGVSGYFRLQNKLDKICIKKWFVAARQSQHSRSDFFQEPIMGLMERRDGRFPPGIMGDASKVTEDTSGFDGTKQHVANV</sequence>
<dbReference type="Proteomes" id="UP001054837">
    <property type="component" value="Unassembled WGS sequence"/>
</dbReference>
<gene>
    <name evidence="1" type="ORF">CDAR_99121</name>
</gene>
<evidence type="ECO:0000313" key="2">
    <source>
        <dbReference type="Proteomes" id="UP001054837"/>
    </source>
</evidence>